<dbReference type="PANTHER" id="PTHR23028:SF53">
    <property type="entry name" value="ACYL_TRANSF_3 DOMAIN-CONTAINING PROTEIN"/>
    <property type="match status" value="1"/>
</dbReference>
<keyword evidence="4" id="KW-0012">Acyltransferase</keyword>
<name>A0ABT8TGL0_9GAMM</name>
<keyword evidence="1" id="KW-0472">Membrane</keyword>
<evidence type="ECO:0000313" key="5">
    <source>
        <dbReference type="Proteomes" id="UP001168380"/>
    </source>
</evidence>
<keyword evidence="1" id="KW-1133">Transmembrane helix</keyword>
<feature type="transmembrane region" description="Helical" evidence="1">
    <location>
        <begin position="352"/>
        <end position="374"/>
    </location>
</feature>
<dbReference type="PANTHER" id="PTHR23028">
    <property type="entry name" value="ACETYLTRANSFERASE"/>
    <property type="match status" value="1"/>
</dbReference>
<dbReference type="InterPro" id="IPR050879">
    <property type="entry name" value="Acyltransferase_3"/>
</dbReference>
<evidence type="ECO:0000259" key="3">
    <source>
        <dbReference type="Pfam" id="PF19040"/>
    </source>
</evidence>
<evidence type="ECO:0000313" key="4">
    <source>
        <dbReference type="EMBL" id="MDO3383225.1"/>
    </source>
</evidence>
<evidence type="ECO:0000259" key="2">
    <source>
        <dbReference type="Pfam" id="PF01757"/>
    </source>
</evidence>
<protein>
    <submittedName>
        <fullName evidence="4">Acyltransferase family protein</fullName>
    </submittedName>
</protein>
<dbReference type="EMBL" id="JAULRT010000060">
    <property type="protein sequence ID" value="MDO3383225.1"/>
    <property type="molecule type" value="Genomic_DNA"/>
</dbReference>
<feature type="transmembrane region" description="Helical" evidence="1">
    <location>
        <begin position="233"/>
        <end position="251"/>
    </location>
</feature>
<feature type="transmembrane region" description="Helical" evidence="1">
    <location>
        <begin position="174"/>
        <end position="192"/>
    </location>
</feature>
<feature type="transmembrane region" description="Helical" evidence="1">
    <location>
        <begin position="204"/>
        <end position="221"/>
    </location>
</feature>
<dbReference type="Proteomes" id="UP001168380">
    <property type="component" value="Unassembled WGS sequence"/>
</dbReference>
<gene>
    <name evidence="4" type="ORF">QWI16_13675</name>
</gene>
<keyword evidence="4" id="KW-0808">Transferase</keyword>
<feature type="domain" description="SGNH" evidence="3">
    <location>
        <begin position="413"/>
        <end position="621"/>
    </location>
</feature>
<dbReference type="InterPro" id="IPR002656">
    <property type="entry name" value="Acyl_transf_3_dom"/>
</dbReference>
<dbReference type="GO" id="GO:0016746">
    <property type="term" value="F:acyltransferase activity"/>
    <property type="evidence" value="ECO:0007669"/>
    <property type="project" value="UniProtKB-KW"/>
</dbReference>
<keyword evidence="5" id="KW-1185">Reference proteome</keyword>
<feature type="transmembrane region" description="Helical" evidence="1">
    <location>
        <begin position="286"/>
        <end position="303"/>
    </location>
</feature>
<reference evidence="4" key="1">
    <citation type="submission" date="2023-07" db="EMBL/GenBank/DDBJ databases">
        <title>Gilvimarinus algae sp. nov., isolated from the surface of Kelp.</title>
        <authorList>
            <person name="Sun Y.Y."/>
            <person name="Gong Y."/>
            <person name="Du Z.J."/>
        </authorList>
    </citation>
    <scope>NUCLEOTIDE SEQUENCE</scope>
    <source>
        <strain evidence="4">SDUM040014</strain>
    </source>
</reference>
<feature type="transmembrane region" description="Helical" evidence="1">
    <location>
        <begin position="257"/>
        <end position="274"/>
    </location>
</feature>
<evidence type="ECO:0000256" key="1">
    <source>
        <dbReference type="SAM" id="Phobius"/>
    </source>
</evidence>
<feature type="transmembrane region" description="Helical" evidence="1">
    <location>
        <begin position="12"/>
        <end position="32"/>
    </location>
</feature>
<feature type="transmembrane region" description="Helical" evidence="1">
    <location>
        <begin position="80"/>
        <end position="99"/>
    </location>
</feature>
<dbReference type="Pfam" id="PF19040">
    <property type="entry name" value="SGNH"/>
    <property type="match status" value="1"/>
</dbReference>
<dbReference type="RefSeq" id="WP_302713994.1">
    <property type="nucleotide sequence ID" value="NZ_JAULRT010000060.1"/>
</dbReference>
<feature type="transmembrane region" description="Helical" evidence="1">
    <location>
        <begin position="151"/>
        <end position="167"/>
    </location>
</feature>
<dbReference type="Pfam" id="PF01757">
    <property type="entry name" value="Acyl_transf_3"/>
    <property type="match status" value="1"/>
</dbReference>
<feature type="transmembrane region" description="Helical" evidence="1">
    <location>
        <begin position="323"/>
        <end position="340"/>
    </location>
</feature>
<dbReference type="InterPro" id="IPR043968">
    <property type="entry name" value="SGNH"/>
</dbReference>
<comment type="caution">
    <text evidence="4">The sequence shown here is derived from an EMBL/GenBank/DDBJ whole genome shotgun (WGS) entry which is preliminary data.</text>
</comment>
<feature type="domain" description="Acyltransferase 3" evidence="2">
    <location>
        <begin position="7"/>
        <end position="320"/>
    </location>
</feature>
<accession>A0ABT8TGL0</accession>
<proteinExistence type="predicted"/>
<organism evidence="4 5">
    <name type="scientific">Gilvimarinus algae</name>
    <dbReference type="NCBI Taxonomy" id="3058037"/>
    <lineage>
        <taxon>Bacteria</taxon>
        <taxon>Pseudomonadati</taxon>
        <taxon>Pseudomonadota</taxon>
        <taxon>Gammaproteobacteria</taxon>
        <taxon>Cellvibrionales</taxon>
        <taxon>Cellvibrionaceae</taxon>
        <taxon>Gilvimarinus</taxon>
    </lineage>
</organism>
<sequence length="633" mass="71963">MKLAYRPEIDGLRAIAVLAVIIYHLDLVVGGTQLLKGGFLGVDVFFVISGFLITSIIMSEYHSSQGFSLVNFYERRARRLLPALFTVILLSLPVAWYLLLPSQLEDFAASVLSTLAFGSNFYWDISLQEYGAESAQLMPFLHTWTLAVEEQYYIFFPLILLAIYKWWKSHTVAILLALLLLSLQLAEFVTPFDHSFSFYMLPTRFWELLAGSLLANILYYHPRKDNDTLLSKTMPVFGLYLIVHSLLFIDFESGHPGFVTLLPVVGTVLIIWFANKDELVTKVLSGRPFVAVGLVSYSLYLWHYPIFAFGHIIDRSPGTDDKFYWLLVTSLVSVGAYYLIEKPFRNKKRIGRKVFLGVMIPLMVFLSVSALALLTSASSSQFEGVDAKAEKQKRVTWNGSFEVCHPVNEGTLDHRKCKLSNDKKNILVVGDSMAPDAAWIVGKSFPEHRYIISNCGGCVPMTVEQLSERRRPDRLEKINKIRYSKSALIGIDGVVIMTLMAPPEYIDSYVDFLKANGVSNILIFGNYLKVKDRVSDYYARHNSQEAIESAIRDHFFTEERFVSYDDSMKALASKYSVEFISIKSHVCRSKSECPVFIKDRPFSWDRHHYSVEFSSYLSGVLKESLENTWLGSL</sequence>
<feature type="transmembrane region" description="Helical" evidence="1">
    <location>
        <begin position="38"/>
        <end position="59"/>
    </location>
</feature>
<keyword evidence="1" id="KW-0812">Transmembrane</keyword>